<evidence type="ECO:0000256" key="6">
    <source>
        <dbReference type="HAMAP-Rule" id="MF_00337"/>
    </source>
</evidence>
<dbReference type="Gene3D" id="1.10.287.1040">
    <property type="entry name" value="Exonuclease VII, small subunit"/>
    <property type="match status" value="1"/>
</dbReference>
<proteinExistence type="inferred from homology"/>
<dbReference type="EMBL" id="JACNJZ010000086">
    <property type="protein sequence ID" value="MBC8317404.1"/>
    <property type="molecule type" value="Genomic_DNA"/>
</dbReference>
<comment type="catalytic activity">
    <reaction evidence="6">
        <text>Exonucleolytic cleavage in either 5'- to 3'- or 3'- to 5'-direction to yield nucleoside 5'-phosphates.</text>
        <dbReference type="EC" id="3.1.11.6"/>
    </reaction>
</comment>
<dbReference type="SUPFAM" id="SSF116842">
    <property type="entry name" value="XseB-like"/>
    <property type="match status" value="1"/>
</dbReference>
<comment type="subunit">
    <text evidence="6">Heterooligomer composed of large and small subunits.</text>
</comment>
<dbReference type="AlphaFoldDB" id="A0A8J6TBX0"/>
<accession>A0A8J6TBX0</accession>
<name>A0A8J6TBX0_9BACT</name>
<dbReference type="GO" id="GO:0005829">
    <property type="term" value="C:cytosol"/>
    <property type="evidence" value="ECO:0007669"/>
    <property type="project" value="TreeGrafter"/>
</dbReference>
<feature type="coiled-coil region" evidence="7">
    <location>
        <begin position="3"/>
        <end position="30"/>
    </location>
</feature>
<evidence type="ECO:0000313" key="9">
    <source>
        <dbReference type="Proteomes" id="UP000614424"/>
    </source>
</evidence>
<dbReference type="InterPro" id="IPR003761">
    <property type="entry name" value="Exonuc_VII_S"/>
</dbReference>
<evidence type="ECO:0000256" key="3">
    <source>
        <dbReference type="ARBA" id="ARBA00022722"/>
    </source>
</evidence>
<comment type="subcellular location">
    <subcellularLocation>
        <location evidence="6">Cytoplasm</location>
    </subcellularLocation>
</comment>
<evidence type="ECO:0000256" key="2">
    <source>
        <dbReference type="ARBA" id="ARBA00022490"/>
    </source>
</evidence>
<dbReference type="EC" id="3.1.11.6" evidence="6"/>
<keyword evidence="3 6" id="KW-0540">Nuclease</keyword>
<dbReference type="GO" id="GO:0009318">
    <property type="term" value="C:exodeoxyribonuclease VII complex"/>
    <property type="evidence" value="ECO:0007669"/>
    <property type="project" value="UniProtKB-UniRule"/>
</dbReference>
<dbReference type="PANTHER" id="PTHR34137:SF1">
    <property type="entry name" value="EXODEOXYRIBONUCLEASE 7 SMALL SUBUNIT"/>
    <property type="match status" value="1"/>
</dbReference>
<dbReference type="NCBIfam" id="TIGR01280">
    <property type="entry name" value="xseB"/>
    <property type="match status" value="1"/>
</dbReference>
<evidence type="ECO:0000256" key="5">
    <source>
        <dbReference type="ARBA" id="ARBA00022839"/>
    </source>
</evidence>
<dbReference type="PANTHER" id="PTHR34137">
    <property type="entry name" value="EXODEOXYRIBONUCLEASE 7 SMALL SUBUNIT"/>
    <property type="match status" value="1"/>
</dbReference>
<evidence type="ECO:0000256" key="1">
    <source>
        <dbReference type="ARBA" id="ARBA00009998"/>
    </source>
</evidence>
<dbReference type="GO" id="GO:0008855">
    <property type="term" value="F:exodeoxyribonuclease VII activity"/>
    <property type="evidence" value="ECO:0007669"/>
    <property type="project" value="UniProtKB-UniRule"/>
</dbReference>
<keyword evidence="7" id="KW-0175">Coiled coil</keyword>
<comment type="similarity">
    <text evidence="1 6">Belongs to the XseB family.</text>
</comment>
<organism evidence="8 9">
    <name type="scientific">Candidatus Desulfobia pelagia</name>
    <dbReference type="NCBI Taxonomy" id="2841692"/>
    <lineage>
        <taxon>Bacteria</taxon>
        <taxon>Pseudomonadati</taxon>
        <taxon>Thermodesulfobacteriota</taxon>
        <taxon>Desulfobulbia</taxon>
        <taxon>Desulfobulbales</taxon>
        <taxon>Desulfobulbaceae</taxon>
        <taxon>Candidatus Desulfobia</taxon>
    </lineage>
</organism>
<dbReference type="Proteomes" id="UP000614424">
    <property type="component" value="Unassembled WGS sequence"/>
</dbReference>
<protein>
    <recommendedName>
        <fullName evidence="6">Exodeoxyribonuclease 7 small subunit</fullName>
        <ecNumber evidence="6">3.1.11.6</ecNumber>
    </recommendedName>
    <alternativeName>
        <fullName evidence="6">Exodeoxyribonuclease VII small subunit</fullName>
        <shortName evidence="6">Exonuclease VII small subunit</shortName>
    </alternativeName>
</protein>
<dbReference type="HAMAP" id="MF_00337">
    <property type="entry name" value="Exonuc_7_S"/>
    <property type="match status" value="1"/>
</dbReference>
<keyword evidence="2 6" id="KW-0963">Cytoplasm</keyword>
<evidence type="ECO:0000256" key="4">
    <source>
        <dbReference type="ARBA" id="ARBA00022801"/>
    </source>
</evidence>
<comment type="caution">
    <text evidence="8">The sequence shown here is derived from an EMBL/GenBank/DDBJ whole genome shotgun (WGS) entry which is preliminary data.</text>
</comment>
<comment type="function">
    <text evidence="6">Bidirectionally degrades single-stranded DNA into large acid-insoluble oligonucleotides, which are then degraded further into small acid-soluble oligonucleotides.</text>
</comment>
<reference evidence="8 9" key="1">
    <citation type="submission" date="2020-08" db="EMBL/GenBank/DDBJ databases">
        <title>Bridging the membrane lipid divide: bacteria of the FCB group superphylum have the potential to synthesize archaeal ether lipids.</title>
        <authorList>
            <person name="Villanueva L."/>
            <person name="Von Meijenfeldt F.A.B."/>
            <person name="Westbye A.B."/>
            <person name="Yadav S."/>
            <person name="Hopmans E.C."/>
            <person name="Dutilh B.E."/>
            <person name="Sinninghe Damste J.S."/>
        </authorList>
    </citation>
    <scope>NUCLEOTIDE SEQUENCE [LARGE SCALE GENOMIC DNA]</scope>
    <source>
        <strain evidence="8">NIOZ-UU47</strain>
    </source>
</reference>
<sequence>MAKKTFEDSLARLEEISRELEEDELGLESSLKRFEEGIKLVQFCSKKLDESQKKIDILLEKDGVLTAEPFQSDDLYTEND</sequence>
<dbReference type="GO" id="GO:0006308">
    <property type="term" value="P:DNA catabolic process"/>
    <property type="evidence" value="ECO:0007669"/>
    <property type="project" value="UniProtKB-UniRule"/>
</dbReference>
<dbReference type="InterPro" id="IPR037004">
    <property type="entry name" value="Exonuc_VII_ssu_sf"/>
</dbReference>
<keyword evidence="4 6" id="KW-0378">Hydrolase</keyword>
<keyword evidence="5 6" id="KW-0269">Exonuclease</keyword>
<dbReference type="Pfam" id="PF02609">
    <property type="entry name" value="Exonuc_VII_S"/>
    <property type="match status" value="1"/>
</dbReference>
<gene>
    <name evidence="6 8" type="primary">xseB</name>
    <name evidence="8" type="ORF">H8E41_05825</name>
</gene>
<evidence type="ECO:0000313" key="8">
    <source>
        <dbReference type="EMBL" id="MBC8317404.1"/>
    </source>
</evidence>
<evidence type="ECO:0000256" key="7">
    <source>
        <dbReference type="SAM" id="Coils"/>
    </source>
</evidence>